<sequence length="162" mass="17711">MLRFARQLSLPLRCASRSLTTAAALPSDAFTKNISHARIANAVKLMHALSPEDRYVVESMLRVDHSGEIAANTIYEAQADVFGVQGKSELTKLILEMWENEKKHLEATSNMLDEYRVRPSALTPVWALAGRVLGGVTAALGPKSAMACTEAVETVIGEHYDE</sequence>
<dbReference type="GO" id="GO:0046872">
    <property type="term" value="F:metal ion binding"/>
    <property type="evidence" value="ECO:0007669"/>
    <property type="project" value="UniProtKB-KW"/>
</dbReference>
<evidence type="ECO:0000256" key="5">
    <source>
        <dbReference type="ARBA" id="ARBA00023004"/>
    </source>
</evidence>
<proteinExistence type="predicted"/>
<evidence type="ECO:0000256" key="1">
    <source>
        <dbReference type="ARBA" id="ARBA00004749"/>
    </source>
</evidence>
<dbReference type="Proteomes" id="UP001219933">
    <property type="component" value="Chromosome 1"/>
</dbReference>
<dbReference type="EMBL" id="CP119877">
    <property type="protein sequence ID" value="WFD33230.1"/>
    <property type="molecule type" value="Genomic_DNA"/>
</dbReference>
<dbReference type="GO" id="GO:0008682">
    <property type="term" value="F:3-demethoxyubiquinol 3-hydroxylase activity"/>
    <property type="evidence" value="ECO:0007669"/>
    <property type="project" value="TreeGrafter"/>
</dbReference>
<keyword evidence="9" id="KW-1185">Reference proteome</keyword>
<reference evidence="8" key="1">
    <citation type="submission" date="2023-03" db="EMBL/GenBank/DDBJ databases">
        <title>Mating type loci evolution in Malassezia.</title>
        <authorList>
            <person name="Coelho M.A."/>
        </authorList>
    </citation>
    <scope>NUCLEOTIDE SEQUENCE</scope>
    <source>
        <strain evidence="8">CBS 11721</strain>
    </source>
</reference>
<gene>
    <name evidence="8" type="primary">COQ6_1</name>
    <name evidence="8" type="ORF">MCUN1_000043</name>
</gene>
<evidence type="ECO:0000256" key="7">
    <source>
        <dbReference type="ARBA" id="ARBA00023136"/>
    </source>
</evidence>
<keyword evidence="3" id="KW-0479">Metal-binding</keyword>
<dbReference type="Gene3D" id="1.20.1260.10">
    <property type="match status" value="1"/>
</dbReference>
<dbReference type="Pfam" id="PF03232">
    <property type="entry name" value="COQ7"/>
    <property type="match status" value="1"/>
</dbReference>
<dbReference type="GO" id="GO:0005743">
    <property type="term" value="C:mitochondrial inner membrane"/>
    <property type="evidence" value="ECO:0007669"/>
    <property type="project" value="TreeGrafter"/>
</dbReference>
<dbReference type="PANTHER" id="PTHR11237">
    <property type="entry name" value="COENZYME Q10 BIOSYNTHESIS PROTEIN 7"/>
    <property type="match status" value="1"/>
</dbReference>
<keyword evidence="2" id="KW-0831">Ubiquinone biosynthesis</keyword>
<evidence type="ECO:0000313" key="8">
    <source>
        <dbReference type="EMBL" id="WFD33230.1"/>
    </source>
</evidence>
<organism evidence="8 9">
    <name type="scientific">Malassezia cuniculi</name>
    <dbReference type="NCBI Taxonomy" id="948313"/>
    <lineage>
        <taxon>Eukaryota</taxon>
        <taxon>Fungi</taxon>
        <taxon>Dikarya</taxon>
        <taxon>Basidiomycota</taxon>
        <taxon>Ustilaginomycotina</taxon>
        <taxon>Malasseziomycetes</taxon>
        <taxon>Malasseziales</taxon>
        <taxon>Malasseziaceae</taxon>
        <taxon>Malassezia</taxon>
    </lineage>
</organism>
<dbReference type="InterPro" id="IPR009078">
    <property type="entry name" value="Ferritin-like_SF"/>
</dbReference>
<dbReference type="GO" id="GO:0006744">
    <property type="term" value="P:ubiquinone biosynthetic process"/>
    <property type="evidence" value="ECO:0007669"/>
    <property type="project" value="UniProtKB-KW"/>
</dbReference>
<dbReference type="InterPro" id="IPR012347">
    <property type="entry name" value="Ferritin-like"/>
</dbReference>
<evidence type="ECO:0000256" key="3">
    <source>
        <dbReference type="ARBA" id="ARBA00022723"/>
    </source>
</evidence>
<keyword evidence="4" id="KW-0560">Oxidoreductase</keyword>
<evidence type="ECO:0000256" key="4">
    <source>
        <dbReference type="ARBA" id="ARBA00023002"/>
    </source>
</evidence>
<keyword evidence="8" id="KW-0830">Ubiquinone</keyword>
<evidence type="ECO:0000256" key="2">
    <source>
        <dbReference type="ARBA" id="ARBA00022688"/>
    </source>
</evidence>
<dbReference type="PANTHER" id="PTHR11237:SF4">
    <property type="entry name" value="5-DEMETHOXYUBIQUINONE HYDROXYLASE, MITOCHONDRIAL"/>
    <property type="match status" value="1"/>
</dbReference>
<accession>A0AAF0EQF9</accession>
<keyword evidence="5" id="KW-0408">Iron</keyword>
<name>A0AAF0EQF9_9BASI</name>
<evidence type="ECO:0000313" key="9">
    <source>
        <dbReference type="Proteomes" id="UP001219933"/>
    </source>
</evidence>
<protein>
    <submittedName>
        <fullName evidence="8">Ubiquinone biosynthesis monooxygenase</fullName>
    </submittedName>
</protein>
<keyword evidence="6 8" id="KW-0503">Monooxygenase</keyword>
<evidence type="ECO:0000256" key="6">
    <source>
        <dbReference type="ARBA" id="ARBA00023033"/>
    </source>
</evidence>
<dbReference type="SUPFAM" id="SSF47240">
    <property type="entry name" value="Ferritin-like"/>
    <property type="match status" value="1"/>
</dbReference>
<dbReference type="InterPro" id="IPR011566">
    <property type="entry name" value="Ubq_synth_Coq7"/>
</dbReference>
<keyword evidence="7" id="KW-0472">Membrane</keyword>
<dbReference type="AlphaFoldDB" id="A0AAF0EQF9"/>
<comment type="pathway">
    <text evidence="1">Cofactor biosynthesis; ubiquinone biosynthesis.</text>
</comment>